<name>M7YRW4_TRIUA</name>
<dbReference type="Pfam" id="PF03081">
    <property type="entry name" value="Exo70_C"/>
    <property type="match status" value="1"/>
</dbReference>
<dbReference type="InterPro" id="IPR004140">
    <property type="entry name" value="Exo70"/>
</dbReference>
<evidence type="ECO:0000256" key="3">
    <source>
        <dbReference type="RuleBase" id="RU365026"/>
    </source>
</evidence>
<dbReference type="GO" id="GO:0000145">
    <property type="term" value="C:exocyst"/>
    <property type="evidence" value="ECO:0007669"/>
    <property type="project" value="InterPro"/>
</dbReference>
<accession>M7YRW4</accession>
<dbReference type="GO" id="GO:0005546">
    <property type="term" value="F:phosphatidylinositol-4,5-bisphosphate binding"/>
    <property type="evidence" value="ECO:0007669"/>
    <property type="project" value="InterPro"/>
</dbReference>
<dbReference type="GO" id="GO:0015031">
    <property type="term" value="P:protein transport"/>
    <property type="evidence" value="ECO:0007669"/>
    <property type="project" value="UniProtKB-KW"/>
</dbReference>
<dbReference type="PANTHER" id="PTHR12542:SF28">
    <property type="entry name" value="EXOCYST SUBUNIT EXO70 FAMILY PROTEIN"/>
    <property type="match status" value="1"/>
</dbReference>
<dbReference type="PANTHER" id="PTHR12542">
    <property type="entry name" value="EXOCYST COMPLEX PROTEIN EXO70"/>
    <property type="match status" value="1"/>
</dbReference>
<dbReference type="EMBL" id="KD234120">
    <property type="protein sequence ID" value="EMS50192.1"/>
    <property type="molecule type" value="Genomic_DNA"/>
</dbReference>
<dbReference type="SUPFAM" id="SSF74788">
    <property type="entry name" value="Cullin repeat-like"/>
    <property type="match status" value="1"/>
</dbReference>
<protein>
    <recommendedName>
        <fullName evidence="3">Exocyst subunit Exo70 family protein</fullName>
    </recommendedName>
</protein>
<sequence length="600" mass="67545">MQKAVRKDVERAFGVLQACWGIVRGVAMIWESETLWLLMTCCVILHNMIAEDEDDGVAQTNDSEACGSRKLGCIPDNDMVVGGSFREARRKDRTPETRGEEGLSVGNQGAGRLFDSPSCLLGTTNPSCLVSGGSMNQAVAMQHLAEQICRVTLWDRGEVSAAAKNLLRSIQQPPYSIQADTVCCYSLTRCHSGSSSHDGYASSDGGGTPTPTRSNGRQLHYPSHAHMDPGPVRLILPGSLAQLEDIIRNCQVAFGPDYKQVLLQAFSANSHTWSRFFCEPDIPLVLRGRTVDPSEHTEELTTMLKINTQVLCLMKHQLCEQSRSFEELKIGYFAQFAKCPIKELLEIAVCLSEAVWPPTRIPPMLLACEALKDVLPLIEKLPSSESGDCLSNISHNMREAFRRLMDHAKHHIESNMKKHQDDIIHPMTCFLICSVRSFRSHRNLVQSTLAPGDDCNSFGHLLHDVITCWKSGLTEYANIYHADVQQRCIFLLNNRDHFNRKTDGLLNELLSDWQIVEQYDNEFKLLLIKRYTDEACAPAKSCLNRSSCWWWGSQRPSLDAFTSKFNETFDLQRTWKVPDVALRQDLRDSIEECILSDYTR</sequence>
<dbReference type="GO" id="GO:0006887">
    <property type="term" value="P:exocytosis"/>
    <property type="evidence" value="ECO:0007669"/>
    <property type="project" value="UniProtKB-KW"/>
</dbReference>
<dbReference type="InterPro" id="IPR046364">
    <property type="entry name" value="Exo70_C"/>
</dbReference>
<reference evidence="6" key="1">
    <citation type="journal article" date="2013" name="Nature">
        <title>Draft genome of the wheat A-genome progenitor Triticum urartu.</title>
        <authorList>
            <person name="Ling H.Q."/>
            <person name="Zhao S."/>
            <person name="Liu D."/>
            <person name="Wang J."/>
            <person name="Sun H."/>
            <person name="Zhang C."/>
            <person name="Fan H."/>
            <person name="Li D."/>
            <person name="Dong L."/>
            <person name="Tao Y."/>
            <person name="Gao C."/>
            <person name="Wu H."/>
            <person name="Li Y."/>
            <person name="Cui Y."/>
            <person name="Guo X."/>
            <person name="Zheng S."/>
            <person name="Wang B."/>
            <person name="Yu K."/>
            <person name="Liang Q."/>
            <person name="Yang W."/>
            <person name="Lou X."/>
            <person name="Chen J."/>
            <person name="Feng M."/>
            <person name="Jian J."/>
            <person name="Zhang X."/>
            <person name="Luo G."/>
            <person name="Jiang Y."/>
            <person name="Liu J."/>
            <person name="Wang Z."/>
            <person name="Sha Y."/>
            <person name="Zhang B."/>
            <person name="Wu H."/>
            <person name="Tang D."/>
            <person name="Shen Q."/>
            <person name="Xue P."/>
            <person name="Zou S."/>
            <person name="Wang X."/>
            <person name="Liu X."/>
            <person name="Wang F."/>
            <person name="Yang Y."/>
            <person name="An X."/>
            <person name="Dong Z."/>
            <person name="Zhang K."/>
            <person name="Zhang X."/>
            <person name="Luo M.C."/>
            <person name="Dvorak J."/>
            <person name="Tong Y."/>
            <person name="Wang J."/>
            <person name="Yang H."/>
            <person name="Li Z."/>
            <person name="Wang D."/>
            <person name="Zhang A."/>
            <person name="Wang J."/>
        </authorList>
    </citation>
    <scope>NUCLEOTIDE SEQUENCE</scope>
</reference>
<organism evidence="6">
    <name type="scientific">Triticum urartu</name>
    <name type="common">Red wild einkorn</name>
    <name type="synonym">Crithodium urartu</name>
    <dbReference type="NCBI Taxonomy" id="4572"/>
    <lineage>
        <taxon>Eukaryota</taxon>
        <taxon>Viridiplantae</taxon>
        <taxon>Streptophyta</taxon>
        <taxon>Embryophyta</taxon>
        <taxon>Tracheophyta</taxon>
        <taxon>Spermatophyta</taxon>
        <taxon>Magnoliopsida</taxon>
        <taxon>Liliopsida</taxon>
        <taxon>Poales</taxon>
        <taxon>Poaceae</taxon>
        <taxon>BOP clade</taxon>
        <taxon>Pooideae</taxon>
        <taxon>Triticodae</taxon>
        <taxon>Triticeae</taxon>
        <taxon>Triticinae</taxon>
        <taxon>Triticum</taxon>
    </lineage>
</organism>
<keyword evidence="2 3" id="KW-0813">Transport</keyword>
<dbReference type="eggNOG" id="KOG2344">
    <property type="taxonomic scope" value="Eukaryota"/>
</dbReference>
<evidence type="ECO:0000256" key="2">
    <source>
        <dbReference type="ARBA" id="ARBA00022448"/>
    </source>
</evidence>
<proteinExistence type="inferred from homology"/>
<feature type="region of interest" description="Disordered" evidence="4">
    <location>
        <begin position="196"/>
        <end position="222"/>
    </location>
</feature>
<dbReference type="Gene3D" id="1.20.1280.170">
    <property type="entry name" value="Exocyst complex component Exo70"/>
    <property type="match status" value="1"/>
</dbReference>
<comment type="similarity">
    <text evidence="1 3">Belongs to the EXO70 family.</text>
</comment>
<evidence type="ECO:0000313" key="6">
    <source>
        <dbReference type="EMBL" id="EMS50192.1"/>
    </source>
</evidence>
<evidence type="ECO:0000256" key="1">
    <source>
        <dbReference type="ARBA" id="ARBA00006756"/>
    </source>
</evidence>
<keyword evidence="3" id="KW-0268">Exocytosis</keyword>
<dbReference type="InterPro" id="IPR006912">
    <property type="entry name" value="Harbinger_derived_prot"/>
</dbReference>
<feature type="domain" description="Exocyst complex subunit Exo70 C-terminal" evidence="5">
    <location>
        <begin position="304"/>
        <end position="600"/>
    </location>
</feature>
<evidence type="ECO:0000259" key="5">
    <source>
        <dbReference type="Pfam" id="PF03081"/>
    </source>
</evidence>
<dbReference type="AlphaFoldDB" id="M7YRW4"/>
<dbReference type="OMA" id="FCEPDIP"/>
<dbReference type="Pfam" id="PF04827">
    <property type="entry name" value="Plant_tran"/>
    <property type="match status" value="1"/>
</dbReference>
<evidence type="ECO:0000256" key="4">
    <source>
        <dbReference type="SAM" id="MobiDB-lite"/>
    </source>
</evidence>
<dbReference type="InterPro" id="IPR016159">
    <property type="entry name" value="Cullin_repeat-like_dom_sf"/>
</dbReference>
<gene>
    <name evidence="6" type="ORF">TRIUR3_27938</name>
</gene>
<comment type="function">
    <text evidence="3">Component of the exocyst complex.</text>
</comment>
<keyword evidence="3" id="KW-0653">Protein transport</keyword>
<dbReference type="STRING" id="4572.M7YRW4"/>